<dbReference type="Gene3D" id="2.60.120.620">
    <property type="entry name" value="q2cbj1_9rhob like domain"/>
    <property type="match status" value="1"/>
</dbReference>
<dbReference type="OrthoDB" id="549777at2"/>
<keyword evidence="2" id="KW-1185">Reference proteome</keyword>
<gene>
    <name evidence="1" type="ORF">PS2015_613</name>
</gene>
<dbReference type="Proteomes" id="UP000065641">
    <property type="component" value="Chromosome"/>
</dbReference>
<reference evidence="1 2" key="1">
    <citation type="submission" date="2015-11" db="EMBL/GenBank/DDBJ databases">
        <authorList>
            <person name="Zhang Y."/>
            <person name="Guo Z."/>
        </authorList>
    </citation>
    <scope>NUCLEOTIDE SEQUENCE [LARGE SCALE GENOMIC DNA]</scope>
    <source>
        <strain evidence="1 2">KCTC 32221</strain>
    </source>
</reference>
<dbReference type="InterPro" id="IPR012668">
    <property type="entry name" value="CHP02466"/>
</dbReference>
<accession>A0A0S2KA82</accession>
<dbReference type="Pfam" id="PF13759">
    <property type="entry name" value="2OG-FeII_Oxy_5"/>
    <property type="match status" value="1"/>
</dbReference>
<organism evidence="1 2">
    <name type="scientific">Pseudohongiella spirulinae</name>
    <dbReference type="NCBI Taxonomy" id="1249552"/>
    <lineage>
        <taxon>Bacteria</taxon>
        <taxon>Pseudomonadati</taxon>
        <taxon>Pseudomonadota</taxon>
        <taxon>Gammaproteobacteria</taxon>
        <taxon>Pseudomonadales</taxon>
        <taxon>Pseudohongiellaceae</taxon>
        <taxon>Pseudohongiella</taxon>
    </lineage>
</organism>
<protein>
    <recommendedName>
        <fullName evidence="3">Prolyl 4-hydroxylase alpha subunit Fe(2+) 2OG dioxygenase domain-containing protein</fullName>
    </recommendedName>
</protein>
<evidence type="ECO:0008006" key="3">
    <source>
        <dbReference type="Google" id="ProtNLM"/>
    </source>
</evidence>
<evidence type="ECO:0000313" key="1">
    <source>
        <dbReference type="EMBL" id="ALO45296.1"/>
    </source>
</evidence>
<dbReference type="RefSeq" id="WP_058020833.1">
    <property type="nucleotide sequence ID" value="NZ_CP013189.1"/>
</dbReference>
<proteinExistence type="predicted"/>
<evidence type="ECO:0000313" key="2">
    <source>
        <dbReference type="Proteomes" id="UP000065641"/>
    </source>
</evidence>
<sequence length="221" mass="25191">MGQIIQMFSHPVIAIDDYPDIDAIADQFYGKAMELMEEFPDAGLISDAWHSGQRARGADDIRRYGFTSFHSVNLARREDFAFMNQVALQVFAQYLQVVGKAGTGMRLDSAWASVYGRGHFVPQHTHPLSHLSMVFYAAATDGTGQLVFDNPARGHFQHFYPPELCWMPYRYSIQPKKGLFVVFPSYLTHNTEPHESDDYRVIYSANVQLDFARLTDADKQR</sequence>
<dbReference type="AlphaFoldDB" id="A0A0S2KA82"/>
<dbReference type="STRING" id="1249552.PS2015_613"/>
<name>A0A0S2KA82_9GAMM</name>
<dbReference type="KEGG" id="pspi:PS2015_613"/>
<dbReference type="EMBL" id="CP013189">
    <property type="protein sequence ID" value="ALO45296.1"/>
    <property type="molecule type" value="Genomic_DNA"/>
</dbReference>